<dbReference type="EMBL" id="CAMXCT030000638">
    <property type="protein sequence ID" value="CAL4768817.1"/>
    <property type="molecule type" value="Genomic_DNA"/>
</dbReference>
<protein>
    <submittedName>
        <fullName evidence="2">Uncharacterized protein</fullName>
    </submittedName>
</protein>
<feature type="compositionally biased region" description="Polar residues" evidence="1">
    <location>
        <begin position="74"/>
        <end position="89"/>
    </location>
</feature>
<evidence type="ECO:0000313" key="2">
    <source>
        <dbReference type="EMBL" id="CAI3981505.1"/>
    </source>
</evidence>
<feature type="region of interest" description="Disordered" evidence="1">
    <location>
        <begin position="57"/>
        <end position="92"/>
    </location>
</feature>
<reference evidence="2" key="1">
    <citation type="submission" date="2022-10" db="EMBL/GenBank/DDBJ databases">
        <authorList>
            <person name="Chen Y."/>
            <person name="Dougan E. K."/>
            <person name="Chan C."/>
            <person name="Rhodes N."/>
            <person name="Thang M."/>
        </authorList>
    </citation>
    <scope>NUCLEOTIDE SEQUENCE</scope>
</reference>
<reference evidence="3 4" key="2">
    <citation type="submission" date="2024-05" db="EMBL/GenBank/DDBJ databases">
        <authorList>
            <person name="Chen Y."/>
            <person name="Shah S."/>
            <person name="Dougan E. K."/>
            <person name="Thang M."/>
            <person name="Chan C."/>
        </authorList>
    </citation>
    <scope>NUCLEOTIDE SEQUENCE [LARGE SCALE GENOMIC DNA]</scope>
</reference>
<gene>
    <name evidence="2" type="ORF">C1SCF055_LOCUS9286</name>
</gene>
<dbReference type="EMBL" id="CAMXCT020000638">
    <property type="protein sequence ID" value="CAL1134880.1"/>
    <property type="molecule type" value="Genomic_DNA"/>
</dbReference>
<feature type="non-terminal residue" evidence="2">
    <location>
        <position position="1"/>
    </location>
</feature>
<dbReference type="AlphaFoldDB" id="A0A9P1BZP0"/>
<feature type="non-terminal residue" evidence="2">
    <location>
        <position position="319"/>
    </location>
</feature>
<proteinExistence type="predicted"/>
<comment type="caution">
    <text evidence="2">The sequence shown here is derived from an EMBL/GenBank/DDBJ whole genome shotgun (WGS) entry which is preliminary data.</text>
</comment>
<evidence type="ECO:0000256" key="1">
    <source>
        <dbReference type="SAM" id="MobiDB-lite"/>
    </source>
</evidence>
<feature type="region of interest" description="Disordered" evidence="1">
    <location>
        <begin position="163"/>
        <end position="187"/>
    </location>
</feature>
<keyword evidence="4" id="KW-1185">Reference proteome</keyword>
<organism evidence="2">
    <name type="scientific">Cladocopium goreaui</name>
    <dbReference type="NCBI Taxonomy" id="2562237"/>
    <lineage>
        <taxon>Eukaryota</taxon>
        <taxon>Sar</taxon>
        <taxon>Alveolata</taxon>
        <taxon>Dinophyceae</taxon>
        <taxon>Suessiales</taxon>
        <taxon>Symbiodiniaceae</taxon>
        <taxon>Cladocopium</taxon>
    </lineage>
</organism>
<accession>A0A9P1BZP0</accession>
<sequence length="319" mass="34724">AGWLEDFDLTSLSSAGAALVATLVLTVPQRTLGTPGIEFQRLCNVRDFVDTAVSLGRSTSEGAEEARRRAPHRLTTQSAVGLSDSQPSADTPAEANDITLAQDIVAEVFDAIAESDSGLHLWTDCPASTAHELDAWEPWLEMEMGMRWHEVGIILKIPGNNRDEDAVEDEQEAKEAPPANAHQHADPDERFQHKAAKELFHSSIYQVHWKEDSDRDKVVSSVLTAVHKMGHPDRCPARRMHLRGCTCGLSKLATTSSLCTSKKAMPFGKGALRGAAQAKAKANPGPSDDQQPKAKAAAKRAARFWPRYGPDTVRYGPDT</sequence>
<evidence type="ECO:0000313" key="3">
    <source>
        <dbReference type="EMBL" id="CAL4768817.1"/>
    </source>
</evidence>
<evidence type="ECO:0000313" key="4">
    <source>
        <dbReference type="Proteomes" id="UP001152797"/>
    </source>
</evidence>
<dbReference type="Proteomes" id="UP001152797">
    <property type="component" value="Unassembled WGS sequence"/>
</dbReference>
<feature type="region of interest" description="Disordered" evidence="1">
    <location>
        <begin position="274"/>
        <end position="303"/>
    </location>
</feature>
<dbReference type="EMBL" id="CAMXCT010000638">
    <property type="protein sequence ID" value="CAI3981505.1"/>
    <property type="molecule type" value="Genomic_DNA"/>
</dbReference>
<name>A0A9P1BZP0_9DINO</name>